<accession>A0A3S0PWL9</accession>
<name>A0A3S0PWL9_9GAMM</name>
<dbReference type="Pfam" id="PF07728">
    <property type="entry name" value="AAA_5"/>
    <property type="match status" value="1"/>
</dbReference>
<protein>
    <submittedName>
        <fullName evidence="3">DUF3578 domain-containing protein</fullName>
    </submittedName>
</protein>
<dbReference type="AlphaFoldDB" id="A0A3S0PWL9"/>
<feature type="region of interest" description="Disordered" evidence="1">
    <location>
        <begin position="1"/>
        <end position="27"/>
    </location>
</feature>
<dbReference type="SMART" id="SM00382">
    <property type="entry name" value="AAA"/>
    <property type="match status" value="1"/>
</dbReference>
<dbReference type="Pfam" id="PF12102">
    <property type="entry name" value="MrcB_N"/>
    <property type="match status" value="1"/>
</dbReference>
<proteinExistence type="predicted"/>
<gene>
    <name evidence="3" type="ORF">EKH79_14050</name>
</gene>
<reference evidence="3 4" key="1">
    <citation type="submission" date="2018-12" db="EMBL/GenBank/DDBJ databases">
        <title>Dyella dinghuensis sp. nov. DHOA06 and Dyella choica sp. nov. 4M-K27, isolated from forest soil.</title>
        <authorList>
            <person name="Qiu L.-H."/>
            <person name="Gao Z.-H."/>
        </authorList>
    </citation>
    <scope>NUCLEOTIDE SEQUENCE [LARGE SCALE GENOMIC DNA]</scope>
    <source>
        <strain evidence="3 4">DHOA06</strain>
    </source>
</reference>
<feature type="compositionally biased region" description="Basic and acidic residues" evidence="1">
    <location>
        <begin position="1"/>
        <end position="19"/>
    </location>
</feature>
<dbReference type="CDD" id="cd00009">
    <property type="entry name" value="AAA"/>
    <property type="match status" value="1"/>
</dbReference>
<dbReference type="PANTHER" id="PTHR37291:SF1">
    <property type="entry name" value="TYPE IV METHYL-DIRECTED RESTRICTION ENZYME ECOKMCRB SUBUNIT"/>
    <property type="match status" value="1"/>
</dbReference>
<evidence type="ECO:0000313" key="3">
    <source>
        <dbReference type="EMBL" id="RUL62033.1"/>
    </source>
</evidence>
<dbReference type="InterPro" id="IPR027417">
    <property type="entry name" value="P-loop_NTPase"/>
</dbReference>
<dbReference type="SUPFAM" id="SSF52540">
    <property type="entry name" value="P-loop containing nucleoside triphosphate hydrolases"/>
    <property type="match status" value="1"/>
</dbReference>
<dbReference type="InterPro" id="IPR011704">
    <property type="entry name" value="ATPase_dyneun-rel_AAA"/>
</dbReference>
<dbReference type="InterPro" id="IPR052934">
    <property type="entry name" value="Methyl-DNA_Rec/Restrict_Enz"/>
</dbReference>
<sequence>MIRCAMDRHEPTSSERGDSKIGPMRTARSVIQPPPGWDIRPLESVNLICQKEKGMSAMPAALDGQSVGYYFAKILERYSYARHNLEFGGKHEIYNYFDGLKKGLEASAAVKTRPAVRVVASYGKGNWATIPWVSFLDSRETTSTQRGTYVVYLFREDGEGFYIKLAQGVTDTEHEFGAKAFDVLAKRAEELRSAIPELAEKGFDLSGRSDLGASHRKARMYEASTIAAKYYPANAIPQDATLFADLEHMLAAYEHLVTSGLTLQPEPDEPLALVGTWRTIKTDIDPAAEQIKEKGAWASAWSFRLKEEAQKHLKIPFTLYINGGGGQIVARARVSAFACAEDANGMKTPWPDITEPALHDITRFGPGVHEGIKTWLKISSIELISPFRANELPIATDLSTPANLLNQNAFGYVYEKLDVVPQAYEISPTVKHEVMEPEAEEEPLEFQWLVEETLLPASLLEKMVATLSGPSPQILLAGPPGTSKTWVAQRLALYMAGGRKSAIRTVQFHPSYTYESFIEGLRPKATSTGVQFELTPGIVLEVVNSMAAAGHLNDPKCPYVIILDEANRANLPKVLGELLFLFEYRNEAIRLQYTKEFKLPSNLLFIGTMNTADRSIRSIDAALRRRFDVFELTPNSEALTNYYSKTGQDSRAVADGLISLNAALAGDIDRHHTIGHSFFMKRDMSQDILRDIWERQLFPLIEEYFFDQPDLAGDYTIERFWPRNVS</sequence>
<dbReference type="EMBL" id="RYZR01000007">
    <property type="protein sequence ID" value="RUL62033.1"/>
    <property type="molecule type" value="Genomic_DNA"/>
</dbReference>
<dbReference type="Gene3D" id="3.40.50.300">
    <property type="entry name" value="P-loop containing nucleotide triphosphate hydrolases"/>
    <property type="match status" value="1"/>
</dbReference>
<dbReference type="GO" id="GO:0005524">
    <property type="term" value="F:ATP binding"/>
    <property type="evidence" value="ECO:0007669"/>
    <property type="project" value="InterPro"/>
</dbReference>
<dbReference type="InterPro" id="IPR003593">
    <property type="entry name" value="AAA+_ATPase"/>
</dbReference>
<evidence type="ECO:0000313" key="4">
    <source>
        <dbReference type="Proteomes" id="UP000267077"/>
    </source>
</evidence>
<feature type="domain" description="AAA+ ATPase" evidence="2">
    <location>
        <begin position="470"/>
        <end position="637"/>
    </location>
</feature>
<organism evidence="3 4">
    <name type="scientific">Dyella dinghuensis</name>
    <dbReference type="NCBI Taxonomy" id="1920169"/>
    <lineage>
        <taxon>Bacteria</taxon>
        <taxon>Pseudomonadati</taxon>
        <taxon>Pseudomonadota</taxon>
        <taxon>Gammaproteobacteria</taxon>
        <taxon>Lysobacterales</taxon>
        <taxon>Rhodanobacteraceae</taxon>
        <taxon>Dyella</taxon>
    </lineage>
</organism>
<dbReference type="GO" id="GO:0016887">
    <property type="term" value="F:ATP hydrolysis activity"/>
    <property type="evidence" value="ECO:0007669"/>
    <property type="project" value="InterPro"/>
</dbReference>
<dbReference type="Gene3D" id="3.30.920.90">
    <property type="match status" value="1"/>
</dbReference>
<evidence type="ECO:0000256" key="1">
    <source>
        <dbReference type="SAM" id="MobiDB-lite"/>
    </source>
</evidence>
<comment type="caution">
    <text evidence="3">The sequence shown here is derived from an EMBL/GenBank/DDBJ whole genome shotgun (WGS) entry which is preliminary data.</text>
</comment>
<keyword evidence="4" id="KW-1185">Reference proteome</keyword>
<evidence type="ECO:0000259" key="2">
    <source>
        <dbReference type="SMART" id="SM00382"/>
    </source>
</evidence>
<dbReference type="Proteomes" id="UP000267077">
    <property type="component" value="Unassembled WGS sequence"/>
</dbReference>
<dbReference type="InterPro" id="IPR021961">
    <property type="entry name" value="McrB_DNA-bd"/>
</dbReference>
<dbReference type="PANTHER" id="PTHR37291">
    <property type="entry name" value="5-METHYLCYTOSINE-SPECIFIC RESTRICTION ENZYME B"/>
    <property type="match status" value="1"/>
</dbReference>